<protein>
    <submittedName>
        <fullName evidence="2">LUD domain-containing protein</fullName>
    </submittedName>
</protein>
<proteinExistence type="predicted"/>
<accession>A0ABT9DDF6</accession>
<evidence type="ECO:0000259" key="1">
    <source>
        <dbReference type="Pfam" id="PF02589"/>
    </source>
</evidence>
<dbReference type="Proteomes" id="UP001232536">
    <property type="component" value="Unassembled WGS sequence"/>
</dbReference>
<feature type="domain" description="LUD" evidence="1">
    <location>
        <begin position="105"/>
        <end position="207"/>
    </location>
</feature>
<sequence>MTAPSTARAEMLGRIRRALGQSRSVEVERHYHRTGALVAGSGEVLDLLAERLEDYRATVVRTDASAVPRVVADLLDVPSVAVPDGVPAPWLAELTAEVRRDEPALTHAELDDTAAVLTTCRVAIAETGTVVLDGGPGQGRRALTLLPDRHVVVVEADQVVHSVPDAIARLDVTRPLTWISGPSATSDVELVRVEGVHGPRDLRVVLVDG</sequence>
<dbReference type="Pfam" id="PF02589">
    <property type="entry name" value="LUD_dom"/>
    <property type="match status" value="1"/>
</dbReference>
<organism evidence="2 3">
    <name type="scientific">Actinotalea lenta</name>
    <dbReference type="NCBI Taxonomy" id="3064654"/>
    <lineage>
        <taxon>Bacteria</taxon>
        <taxon>Bacillati</taxon>
        <taxon>Actinomycetota</taxon>
        <taxon>Actinomycetes</taxon>
        <taxon>Micrococcales</taxon>
        <taxon>Cellulomonadaceae</taxon>
        <taxon>Actinotalea</taxon>
    </lineage>
</organism>
<dbReference type="PANTHER" id="PTHR43682">
    <property type="entry name" value="LACTATE UTILIZATION PROTEIN C"/>
    <property type="match status" value="1"/>
</dbReference>
<gene>
    <name evidence="2" type="ORF">Q6348_14540</name>
</gene>
<evidence type="ECO:0000313" key="2">
    <source>
        <dbReference type="EMBL" id="MDO8108414.1"/>
    </source>
</evidence>
<dbReference type="InterPro" id="IPR037171">
    <property type="entry name" value="NagB/RpiA_transferase-like"/>
</dbReference>
<reference evidence="2 3" key="1">
    <citation type="submission" date="2023-07" db="EMBL/GenBank/DDBJ databases">
        <title>Description of novel actinomycetes strains, isolated from tidal flat sediment.</title>
        <authorList>
            <person name="Lu C."/>
        </authorList>
    </citation>
    <scope>NUCLEOTIDE SEQUENCE [LARGE SCALE GENOMIC DNA]</scope>
    <source>
        <strain evidence="2 3">SYSU T00b441</strain>
    </source>
</reference>
<dbReference type="PANTHER" id="PTHR43682:SF1">
    <property type="entry name" value="LACTATE UTILIZATION PROTEIN C"/>
    <property type="match status" value="1"/>
</dbReference>
<dbReference type="InterPro" id="IPR024185">
    <property type="entry name" value="FTHF_cligase-like_sf"/>
</dbReference>
<dbReference type="RefSeq" id="WP_304602114.1">
    <property type="nucleotide sequence ID" value="NZ_JAUQYO010000001.1"/>
</dbReference>
<dbReference type="Gene3D" id="3.40.50.10420">
    <property type="entry name" value="NagB/RpiA/CoA transferase-like"/>
    <property type="match status" value="1"/>
</dbReference>
<comment type="caution">
    <text evidence="2">The sequence shown here is derived from an EMBL/GenBank/DDBJ whole genome shotgun (WGS) entry which is preliminary data.</text>
</comment>
<name>A0ABT9DDF6_9CELL</name>
<dbReference type="SUPFAM" id="SSF100950">
    <property type="entry name" value="NagB/RpiA/CoA transferase-like"/>
    <property type="match status" value="1"/>
</dbReference>
<dbReference type="EMBL" id="JAUQYP010000002">
    <property type="protein sequence ID" value="MDO8108414.1"/>
    <property type="molecule type" value="Genomic_DNA"/>
</dbReference>
<evidence type="ECO:0000313" key="3">
    <source>
        <dbReference type="Proteomes" id="UP001232536"/>
    </source>
</evidence>
<keyword evidence="3" id="KW-1185">Reference proteome</keyword>
<dbReference type="InterPro" id="IPR003741">
    <property type="entry name" value="LUD_dom"/>
</dbReference>